<evidence type="ECO:0000313" key="1">
    <source>
        <dbReference type="EMBL" id="RDH90943.1"/>
    </source>
</evidence>
<dbReference type="Proteomes" id="UP000255508">
    <property type="component" value="Unassembled WGS sequence"/>
</dbReference>
<name>A0A370DXQ8_9GAMM</name>
<dbReference type="GO" id="GO:0016740">
    <property type="term" value="F:transferase activity"/>
    <property type="evidence" value="ECO:0007669"/>
    <property type="project" value="UniProtKB-KW"/>
</dbReference>
<dbReference type="CDD" id="cd16439">
    <property type="entry name" value="beta_Kdo_transferase_KpsC_2"/>
    <property type="match status" value="1"/>
</dbReference>
<protein>
    <submittedName>
        <fullName evidence="1">Beta-3-deoxy-D-manno-oct-2-ulosonic acid transferase</fullName>
    </submittedName>
</protein>
<dbReference type="InterPro" id="IPR007833">
    <property type="entry name" value="Capsule_polysaccharide_synth"/>
</dbReference>
<evidence type="ECO:0000313" key="2">
    <source>
        <dbReference type="Proteomes" id="UP000255508"/>
    </source>
</evidence>
<accession>A0A370DXQ8</accession>
<proteinExistence type="predicted"/>
<sequence>MPSTSAVTFSRGIVRIPYLRSFLGVDAISWRWRFFPGLASKHHNETVIGWGLKTNTAAARRYAESSNLPYLTLEDGFLRSVGLGVDHSPPLSMVIDDLGIYYDATRPSRLEKILTGEFDDIPESPPFSSLRQTIDGAQNPLENRELISRAQQCIKLIIDNRLSKYNSSPDITLKPTAKKRILVVDQTAGDLSIEQGLAGPESFTRMLDAALEEHPAAEILVKIHPDVIAGRKQSHLLRAGKHPRVHLLSENCNPVSLLQQIGHVYVVTSQMGFEALMSGKSVTCFGAPFYAGWGLTDDRIQIPRRSRNRTIEQLFIATYILYSRYRDPDTGKSCEIERVINHFTLQRHYFIENSGSLFCFGFTPWKRGYVRDYLYSPWNKIRFASRAWQIARRLPQKDARIVVWGGRENKKIRYLAREHNIPIWRMEDGFLRSVGLGSDLTAPASLVLDKRGIYFDPSQTSDLETILENTVFSEEKIRRAQSIRKALIDSGISKYNVGKRKPLSHSAKPGQRIILVPGQVEDDASIRLGCRDVRTNGALLQAVRENAPDAYIIYKPHPDVLSGNRKGQKKTRHPPYFDQLVTDISISQCLDTVDEVHTMTSLVGFEGLLRGKRVTTYGLPFYAGWGLTTDKHKLDRKNCRNRTLTIDELIAGCMVLHPRYINGFSRAFSSPEMAINGLESQRSSAINETRISSHGTSRMARKLNNLIHGLMYGK</sequence>
<reference evidence="1 2" key="1">
    <citation type="journal article" date="2018" name="ISME J.">
        <title>Endosymbiont genomes yield clues of tubeworm success.</title>
        <authorList>
            <person name="Li Y."/>
            <person name="Liles M.R."/>
            <person name="Halanych K.M."/>
        </authorList>
    </citation>
    <scope>NUCLEOTIDE SEQUENCE [LARGE SCALE GENOMIC DNA]</scope>
    <source>
        <strain evidence="1">A1422</strain>
    </source>
</reference>
<gene>
    <name evidence="1" type="ORF">DIZ79_07715</name>
</gene>
<dbReference type="Pfam" id="PF05159">
    <property type="entry name" value="Capsule_synth"/>
    <property type="match status" value="2"/>
</dbReference>
<dbReference type="GO" id="GO:0015774">
    <property type="term" value="P:polysaccharide transport"/>
    <property type="evidence" value="ECO:0007669"/>
    <property type="project" value="InterPro"/>
</dbReference>
<dbReference type="GO" id="GO:0000271">
    <property type="term" value="P:polysaccharide biosynthetic process"/>
    <property type="evidence" value="ECO:0007669"/>
    <property type="project" value="InterPro"/>
</dbReference>
<dbReference type="CDD" id="cd16440">
    <property type="entry name" value="beta_Kdo_transferase_KpsC_1"/>
    <property type="match status" value="1"/>
</dbReference>
<dbReference type="AlphaFoldDB" id="A0A370DXQ8"/>
<comment type="caution">
    <text evidence="1">The sequence shown here is derived from an EMBL/GenBank/DDBJ whole genome shotgun (WGS) entry which is preliminary data.</text>
</comment>
<organism evidence="1 2">
    <name type="scientific">endosymbiont of Lamellibrachia luymesi</name>
    <dbReference type="NCBI Taxonomy" id="2200907"/>
    <lineage>
        <taxon>Bacteria</taxon>
        <taxon>Pseudomonadati</taxon>
        <taxon>Pseudomonadota</taxon>
        <taxon>Gammaproteobacteria</taxon>
        <taxon>sulfur-oxidizing symbionts</taxon>
    </lineage>
</organism>
<dbReference type="EMBL" id="QFXD01000143">
    <property type="protein sequence ID" value="RDH90943.1"/>
    <property type="molecule type" value="Genomic_DNA"/>
</dbReference>
<keyword evidence="1" id="KW-0808">Transferase</keyword>